<evidence type="ECO:0000259" key="2">
    <source>
        <dbReference type="Pfam" id="PF22818"/>
    </source>
</evidence>
<dbReference type="EMBL" id="MKJU01000006">
    <property type="protein sequence ID" value="OHU92768.1"/>
    <property type="molecule type" value="Genomic_DNA"/>
</dbReference>
<protein>
    <recommendedName>
        <fullName evidence="2">ApeI dehydratase-like domain-containing protein</fullName>
    </recommendedName>
</protein>
<dbReference type="OrthoDB" id="9812842at2"/>
<dbReference type="InterPro" id="IPR054545">
    <property type="entry name" value="ApeI-like"/>
</dbReference>
<gene>
    <name evidence="3" type="ORF">BET10_04770</name>
</gene>
<feature type="domain" description="ApeI dehydratase-like" evidence="2">
    <location>
        <begin position="18"/>
        <end position="99"/>
    </location>
</feature>
<dbReference type="Proteomes" id="UP000179786">
    <property type="component" value="Unassembled WGS sequence"/>
</dbReference>
<organism evidence="3 4">
    <name type="scientific">Pseudoalteromonas amylolytica</name>
    <dbReference type="NCBI Taxonomy" id="1859457"/>
    <lineage>
        <taxon>Bacteria</taxon>
        <taxon>Pseudomonadati</taxon>
        <taxon>Pseudomonadota</taxon>
        <taxon>Gammaproteobacteria</taxon>
        <taxon>Alteromonadales</taxon>
        <taxon>Pseudoalteromonadaceae</taxon>
        <taxon>Pseudoalteromonas</taxon>
    </lineage>
</organism>
<evidence type="ECO:0000313" key="3">
    <source>
        <dbReference type="EMBL" id="OHU92768.1"/>
    </source>
</evidence>
<comment type="caution">
    <text evidence="3">The sequence shown here is derived from an EMBL/GenBank/DDBJ whole genome shotgun (WGS) entry which is preliminary data.</text>
</comment>
<dbReference type="InterPro" id="IPR013114">
    <property type="entry name" value="FabA_FabZ"/>
</dbReference>
<proteinExistence type="predicted"/>
<keyword evidence="1" id="KW-0456">Lyase</keyword>
<dbReference type="GO" id="GO:0016829">
    <property type="term" value="F:lyase activity"/>
    <property type="evidence" value="ECO:0007669"/>
    <property type="project" value="UniProtKB-KW"/>
</dbReference>
<dbReference type="SUPFAM" id="SSF54637">
    <property type="entry name" value="Thioesterase/thiol ester dehydrase-isomerase"/>
    <property type="match status" value="1"/>
</dbReference>
<name>A0A1S1N0F2_9GAMM</name>
<dbReference type="PANTHER" id="PTHR30272:SF1">
    <property type="entry name" value="3-HYDROXYACYL-[ACYL-CARRIER-PROTEIN] DEHYDRATASE"/>
    <property type="match status" value="1"/>
</dbReference>
<dbReference type="Pfam" id="PF22818">
    <property type="entry name" value="ApeI-like"/>
    <property type="match status" value="1"/>
</dbReference>
<accession>A0A1S1N0F2</accession>
<dbReference type="AlphaFoldDB" id="A0A1S1N0F2"/>
<dbReference type="PANTHER" id="PTHR30272">
    <property type="entry name" value="3-HYDROXYACYL-[ACYL-CARRIER-PROTEIN] DEHYDRATASE"/>
    <property type="match status" value="1"/>
</dbReference>
<dbReference type="STRING" id="1859457.BET10_04770"/>
<keyword evidence="4" id="KW-1185">Reference proteome</keyword>
<dbReference type="InterPro" id="IPR029069">
    <property type="entry name" value="HotDog_dom_sf"/>
</dbReference>
<evidence type="ECO:0000313" key="4">
    <source>
        <dbReference type="Proteomes" id="UP000179786"/>
    </source>
</evidence>
<sequence>MNFESFKFLQRIDVSDRQTKQLKSVIEIPNQSPILDEHFPGFAIVPGVLLIEMMAQSAGNLVLYKSDFSHMAILAAVSHSKFVNYVVPGDKLTCEVELLSFSRGFALCEAQIFKDNNMVASAELRMKVVDFFNEQVKSAVVSNFKAIANTLQPAL</sequence>
<dbReference type="Gene3D" id="3.10.129.10">
    <property type="entry name" value="Hotdog Thioesterase"/>
    <property type="match status" value="1"/>
</dbReference>
<dbReference type="RefSeq" id="WP_070983328.1">
    <property type="nucleotide sequence ID" value="NZ_MKJU01000006.1"/>
</dbReference>
<evidence type="ECO:0000256" key="1">
    <source>
        <dbReference type="ARBA" id="ARBA00023239"/>
    </source>
</evidence>
<reference evidence="3 4" key="1">
    <citation type="submission" date="2016-09" db="EMBL/GenBank/DDBJ databases">
        <title>Pseudoalteromonas amylolytica sp. nov., isolated from the surface seawater.</title>
        <authorList>
            <person name="Wu Y.-H."/>
            <person name="Cheng H."/>
            <person name="Jin X.-B."/>
            <person name="Wang C.-S."/>
            <person name="Xu X.-W."/>
        </authorList>
    </citation>
    <scope>NUCLEOTIDE SEQUENCE [LARGE SCALE GENOMIC DNA]</scope>
    <source>
        <strain evidence="3 4">JW1</strain>
    </source>
</reference>